<evidence type="ECO:0000313" key="3">
    <source>
        <dbReference type="Proteomes" id="UP000554520"/>
    </source>
</evidence>
<sequence length="144" mass="15820">MLPGTQLSFLDAAETQAVQSDTQICDEAAFSTQQKSAHSSIRTPANPLGNESASGELAPPKFSKAPIDSRPVAKSLKGYDAPPSPEEWYLSVRQVAKRYSVSVPTVWRWVQVKSDFPSPVSLHRGTTRWRMSDLLAYELRSLGA</sequence>
<organism evidence="2 3">
    <name type="scientific">Phyllobacterium trifolii</name>
    <dbReference type="NCBI Taxonomy" id="300193"/>
    <lineage>
        <taxon>Bacteria</taxon>
        <taxon>Pseudomonadati</taxon>
        <taxon>Pseudomonadota</taxon>
        <taxon>Alphaproteobacteria</taxon>
        <taxon>Hyphomicrobiales</taxon>
        <taxon>Phyllobacteriaceae</taxon>
        <taxon>Phyllobacterium</taxon>
    </lineage>
</organism>
<reference evidence="2 3" key="1">
    <citation type="submission" date="2020-08" db="EMBL/GenBank/DDBJ databases">
        <title>Genomic Encyclopedia of Type Strains, Phase III (KMG-III): the genomes of soil and plant-associated and newly described type strains.</title>
        <authorList>
            <person name="Whitman W."/>
        </authorList>
    </citation>
    <scope>NUCLEOTIDE SEQUENCE [LARGE SCALE GENOMIC DNA]</scope>
    <source>
        <strain evidence="2 3">CECT 7015</strain>
    </source>
</reference>
<dbReference type="Proteomes" id="UP000554520">
    <property type="component" value="Unassembled WGS sequence"/>
</dbReference>
<keyword evidence="3" id="KW-1185">Reference proteome</keyword>
<protein>
    <submittedName>
        <fullName evidence="2">Putative DNA-binding transcriptional regulator AlpA</fullName>
    </submittedName>
</protein>
<comment type="caution">
    <text evidence="2">The sequence shown here is derived from an EMBL/GenBank/DDBJ whole genome shotgun (WGS) entry which is preliminary data.</text>
</comment>
<proteinExistence type="predicted"/>
<keyword evidence="2" id="KW-0238">DNA-binding</keyword>
<gene>
    <name evidence="2" type="ORF">FHS21_000988</name>
</gene>
<dbReference type="AlphaFoldDB" id="A0A839U6H1"/>
<evidence type="ECO:0000313" key="2">
    <source>
        <dbReference type="EMBL" id="MBB3144592.1"/>
    </source>
</evidence>
<name>A0A839U6H1_9HYPH</name>
<dbReference type="GO" id="GO:0003677">
    <property type="term" value="F:DNA binding"/>
    <property type="evidence" value="ECO:0007669"/>
    <property type="project" value="UniProtKB-KW"/>
</dbReference>
<dbReference type="EMBL" id="JACHXN010000002">
    <property type="protein sequence ID" value="MBB3144592.1"/>
    <property type="molecule type" value="Genomic_DNA"/>
</dbReference>
<feature type="compositionally biased region" description="Polar residues" evidence="1">
    <location>
        <begin position="30"/>
        <end position="53"/>
    </location>
</feature>
<evidence type="ECO:0000256" key="1">
    <source>
        <dbReference type="SAM" id="MobiDB-lite"/>
    </source>
</evidence>
<feature type="region of interest" description="Disordered" evidence="1">
    <location>
        <begin position="29"/>
        <end position="68"/>
    </location>
</feature>
<accession>A0A839U6H1</accession>
<dbReference type="InterPro" id="IPR009061">
    <property type="entry name" value="DNA-bd_dom_put_sf"/>
</dbReference>
<dbReference type="SUPFAM" id="SSF46955">
    <property type="entry name" value="Putative DNA-binding domain"/>
    <property type="match status" value="1"/>
</dbReference>
<dbReference type="RefSeq" id="WP_210283328.1">
    <property type="nucleotide sequence ID" value="NZ_JACHXN010000002.1"/>
</dbReference>